<keyword evidence="4" id="KW-0804">Transcription</keyword>
<dbReference type="GO" id="GO:0005634">
    <property type="term" value="C:nucleus"/>
    <property type="evidence" value="ECO:0007669"/>
    <property type="project" value="UniProtKB-SubCell"/>
</dbReference>
<protein>
    <submittedName>
        <fullName evidence="8">Agamous-like MADS-box protein AGL61</fullName>
    </submittedName>
</protein>
<dbReference type="AlphaFoldDB" id="A0AAP0BWK2"/>
<evidence type="ECO:0000256" key="6">
    <source>
        <dbReference type="SAM" id="Coils"/>
    </source>
</evidence>
<sequence>MGRQKIAMKRIVREEARQVCFSKRRAGLFKKTTELSILCGAEIGIVVFSPAGKPFSFGHQSLDHIIRRFISGGIDGDKLHHLNEEHAGLIEKLEEARRRQSELEMEVAAQQVALGLDIEVQQMMMEELKCFHNALEELRRNVESRREELEMISAIEAKPIRGSPGARFGYGFGYLGSLHNGLHNGLYLLETQWVVAQHQNSKPPACANSTGEIPTRTIQLAVSTTGELAHLTAYSRG</sequence>
<dbReference type="InterPro" id="IPR002100">
    <property type="entry name" value="TF_MADSbox"/>
</dbReference>
<dbReference type="PRINTS" id="PR00404">
    <property type="entry name" value="MADSDOMAIN"/>
</dbReference>
<dbReference type="SUPFAM" id="SSF55455">
    <property type="entry name" value="SRF-like"/>
    <property type="match status" value="1"/>
</dbReference>
<reference evidence="8 9" key="1">
    <citation type="journal article" date="2022" name="Nat. Plants">
        <title>Genomes of leafy and leafless Platanthera orchids illuminate the evolution of mycoheterotrophy.</title>
        <authorList>
            <person name="Li M.H."/>
            <person name="Liu K.W."/>
            <person name="Li Z."/>
            <person name="Lu H.C."/>
            <person name="Ye Q.L."/>
            <person name="Zhang D."/>
            <person name="Wang J.Y."/>
            <person name="Li Y.F."/>
            <person name="Zhong Z.M."/>
            <person name="Liu X."/>
            <person name="Yu X."/>
            <person name="Liu D.K."/>
            <person name="Tu X.D."/>
            <person name="Liu B."/>
            <person name="Hao Y."/>
            <person name="Liao X.Y."/>
            <person name="Jiang Y.T."/>
            <person name="Sun W.H."/>
            <person name="Chen J."/>
            <person name="Chen Y.Q."/>
            <person name="Ai Y."/>
            <person name="Zhai J.W."/>
            <person name="Wu S.S."/>
            <person name="Zhou Z."/>
            <person name="Hsiao Y.Y."/>
            <person name="Wu W.L."/>
            <person name="Chen Y.Y."/>
            <person name="Lin Y.F."/>
            <person name="Hsu J.L."/>
            <person name="Li C.Y."/>
            <person name="Wang Z.W."/>
            <person name="Zhao X."/>
            <person name="Zhong W.Y."/>
            <person name="Ma X.K."/>
            <person name="Ma L."/>
            <person name="Huang J."/>
            <person name="Chen G.Z."/>
            <person name="Huang M.Z."/>
            <person name="Huang L."/>
            <person name="Peng D.H."/>
            <person name="Luo Y.B."/>
            <person name="Zou S.Q."/>
            <person name="Chen S.P."/>
            <person name="Lan S."/>
            <person name="Tsai W.C."/>
            <person name="Van de Peer Y."/>
            <person name="Liu Z.J."/>
        </authorList>
    </citation>
    <scope>NUCLEOTIDE SEQUENCE [LARGE SCALE GENOMIC DNA]</scope>
    <source>
        <strain evidence="8">Lor287</strain>
    </source>
</reference>
<dbReference type="GO" id="GO:0046983">
    <property type="term" value="F:protein dimerization activity"/>
    <property type="evidence" value="ECO:0007669"/>
    <property type="project" value="InterPro"/>
</dbReference>
<feature type="coiled-coil region" evidence="6">
    <location>
        <begin position="79"/>
        <end position="155"/>
    </location>
</feature>
<name>A0AAP0BWK2_9ASPA</name>
<dbReference type="Proteomes" id="UP001418222">
    <property type="component" value="Unassembled WGS sequence"/>
</dbReference>
<keyword evidence="3" id="KW-0238">DNA-binding</keyword>
<comment type="caution">
    <text evidence="8">The sequence shown here is derived from an EMBL/GenBank/DDBJ whole genome shotgun (WGS) entry which is preliminary data.</text>
</comment>
<dbReference type="PROSITE" id="PS50066">
    <property type="entry name" value="MADS_BOX_2"/>
    <property type="match status" value="1"/>
</dbReference>
<keyword evidence="5" id="KW-0539">Nucleus</keyword>
<comment type="subcellular location">
    <subcellularLocation>
        <location evidence="1">Nucleus</location>
    </subcellularLocation>
</comment>
<organism evidence="8 9">
    <name type="scientific">Platanthera zijinensis</name>
    <dbReference type="NCBI Taxonomy" id="2320716"/>
    <lineage>
        <taxon>Eukaryota</taxon>
        <taxon>Viridiplantae</taxon>
        <taxon>Streptophyta</taxon>
        <taxon>Embryophyta</taxon>
        <taxon>Tracheophyta</taxon>
        <taxon>Spermatophyta</taxon>
        <taxon>Magnoliopsida</taxon>
        <taxon>Liliopsida</taxon>
        <taxon>Asparagales</taxon>
        <taxon>Orchidaceae</taxon>
        <taxon>Orchidoideae</taxon>
        <taxon>Orchideae</taxon>
        <taxon>Orchidinae</taxon>
        <taxon>Platanthera</taxon>
    </lineage>
</organism>
<dbReference type="PANTHER" id="PTHR11945">
    <property type="entry name" value="MADS BOX PROTEIN"/>
    <property type="match status" value="1"/>
</dbReference>
<dbReference type="GO" id="GO:0045944">
    <property type="term" value="P:positive regulation of transcription by RNA polymerase II"/>
    <property type="evidence" value="ECO:0007669"/>
    <property type="project" value="InterPro"/>
</dbReference>
<dbReference type="EMBL" id="JBBWWQ010000003">
    <property type="protein sequence ID" value="KAK8952403.1"/>
    <property type="molecule type" value="Genomic_DNA"/>
</dbReference>
<feature type="domain" description="MADS-box" evidence="7">
    <location>
        <begin position="1"/>
        <end position="61"/>
    </location>
</feature>
<evidence type="ECO:0000313" key="8">
    <source>
        <dbReference type="EMBL" id="KAK8952403.1"/>
    </source>
</evidence>
<dbReference type="InterPro" id="IPR036879">
    <property type="entry name" value="TF_MADSbox_sf"/>
</dbReference>
<dbReference type="Gene3D" id="3.40.1810.10">
    <property type="entry name" value="Transcription factor, MADS-box"/>
    <property type="match status" value="1"/>
</dbReference>
<dbReference type="PANTHER" id="PTHR11945:SF629">
    <property type="entry name" value="OS02G0164450 PROTEIN"/>
    <property type="match status" value="1"/>
</dbReference>
<proteinExistence type="predicted"/>
<keyword evidence="9" id="KW-1185">Reference proteome</keyword>
<evidence type="ECO:0000313" key="9">
    <source>
        <dbReference type="Proteomes" id="UP001418222"/>
    </source>
</evidence>
<dbReference type="GO" id="GO:0000981">
    <property type="term" value="F:DNA-binding transcription factor activity, RNA polymerase II-specific"/>
    <property type="evidence" value="ECO:0007669"/>
    <property type="project" value="TreeGrafter"/>
</dbReference>
<evidence type="ECO:0000256" key="3">
    <source>
        <dbReference type="ARBA" id="ARBA00023125"/>
    </source>
</evidence>
<evidence type="ECO:0000256" key="2">
    <source>
        <dbReference type="ARBA" id="ARBA00023015"/>
    </source>
</evidence>
<evidence type="ECO:0000256" key="4">
    <source>
        <dbReference type="ARBA" id="ARBA00023163"/>
    </source>
</evidence>
<dbReference type="Pfam" id="PF00319">
    <property type="entry name" value="SRF-TF"/>
    <property type="match status" value="1"/>
</dbReference>
<keyword evidence="2" id="KW-0805">Transcription regulation</keyword>
<dbReference type="GO" id="GO:0000978">
    <property type="term" value="F:RNA polymerase II cis-regulatory region sequence-specific DNA binding"/>
    <property type="evidence" value="ECO:0007669"/>
    <property type="project" value="TreeGrafter"/>
</dbReference>
<dbReference type="CDD" id="cd00265">
    <property type="entry name" value="MADS_MEF2_like"/>
    <property type="match status" value="1"/>
</dbReference>
<evidence type="ECO:0000259" key="7">
    <source>
        <dbReference type="PROSITE" id="PS50066"/>
    </source>
</evidence>
<keyword evidence="6" id="KW-0175">Coiled coil</keyword>
<dbReference type="InterPro" id="IPR033896">
    <property type="entry name" value="MEF2-like_N"/>
</dbReference>
<dbReference type="FunFam" id="3.40.1810.10:FF:000006">
    <property type="entry name" value="Agamous-like MADS-box protein AGL62"/>
    <property type="match status" value="1"/>
</dbReference>
<accession>A0AAP0BWK2</accession>
<dbReference type="SMART" id="SM00432">
    <property type="entry name" value="MADS"/>
    <property type="match status" value="1"/>
</dbReference>
<evidence type="ECO:0000256" key="1">
    <source>
        <dbReference type="ARBA" id="ARBA00004123"/>
    </source>
</evidence>
<evidence type="ECO:0000256" key="5">
    <source>
        <dbReference type="ARBA" id="ARBA00023242"/>
    </source>
</evidence>
<gene>
    <name evidence="8" type="primary">AGL61</name>
    <name evidence="8" type="ORF">KSP39_PZI004140</name>
</gene>